<dbReference type="Proteomes" id="UP001164790">
    <property type="component" value="Chromosome"/>
</dbReference>
<feature type="transmembrane region" description="Helical" evidence="2">
    <location>
        <begin position="82"/>
        <end position="101"/>
    </location>
</feature>
<keyword evidence="2" id="KW-0812">Transmembrane</keyword>
<keyword evidence="3" id="KW-0732">Signal</keyword>
<organism evidence="4 6">
    <name type="scientific">Lacticaseibacillus chiayiensis</name>
    <dbReference type="NCBI Taxonomy" id="2100821"/>
    <lineage>
        <taxon>Bacteria</taxon>
        <taxon>Bacillati</taxon>
        <taxon>Bacillota</taxon>
        <taxon>Bacilli</taxon>
        <taxon>Lactobacillales</taxon>
        <taxon>Lactobacillaceae</taxon>
        <taxon>Lacticaseibacillus</taxon>
    </lineage>
</organism>
<name>A0A4Q1U2L7_9LACO</name>
<feature type="region of interest" description="Disordered" evidence="1">
    <location>
        <begin position="37"/>
        <end position="67"/>
    </location>
</feature>
<dbReference type="AlphaFoldDB" id="A0A4Q1U2L7"/>
<keyword evidence="2" id="KW-1133">Transmembrane helix</keyword>
<dbReference type="OrthoDB" id="9986411at2"/>
<reference evidence="5" key="2">
    <citation type="submission" date="2022-10" db="EMBL/GenBank/DDBJ databases">
        <title>Comparative genomic analysis and in-vitro probiotic properties of the potential probiotic L. chiayiensis AACE 3.</title>
        <authorList>
            <person name="Kang X."/>
        </authorList>
    </citation>
    <scope>NUCLEOTIDE SEQUENCE</scope>
    <source>
        <strain evidence="5">AACE 3</strain>
    </source>
</reference>
<dbReference type="RefSeq" id="WP_129301769.1">
    <property type="nucleotide sequence ID" value="NZ_CP074378.1"/>
</dbReference>
<dbReference type="Proteomes" id="UP000290475">
    <property type="component" value="Unassembled WGS sequence"/>
</dbReference>
<evidence type="ECO:0000313" key="4">
    <source>
        <dbReference type="EMBL" id="RXT24955.1"/>
    </source>
</evidence>
<evidence type="ECO:0000313" key="7">
    <source>
        <dbReference type="Proteomes" id="UP001164790"/>
    </source>
</evidence>
<evidence type="ECO:0000256" key="3">
    <source>
        <dbReference type="SAM" id="SignalP"/>
    </source>
</evidence>
<feature type="signal peptide" evidence="3">
    <location>
        <begin position="1"/>
        <end position="21"/>
    </location>
</feature>
<dbReference type="EMBL" id="MSSM01000015">
    <property type="protein sequence ID" value="RXT24955.1"/>
    <property type="molecule type" value="Genomic_DNA"/>
</dbReference>
<feature type="compositionally biased region" description="Polar residues" evidence="1">
    <location>
        <begin position="39"/>
        <end position="65"/>
    </location>
</feature>
<sequence length="112" mass="12281">MKKWFSLAVLLLGLACQPVFGVSANYQRTSTGEIIFVEPTSSDADQTSPAPSNHQPSQLATTSQAPPFKQGLIPRLGARPEILYGLIGSLLTCTMLLLFVIRRYKEDKEEGK</sequence>
<reference evidence="4 6" key="1">
    <citation type="submission" date="2017-01" db="EMBL/GenBank/DDBJ databases">
        <title>Lactobacillus chiayiensis sp. nov., a lactic acid bacterium isolated from compost.</title>
        <authorList>
            <person name="Huang C.-H."/>
        </authorList>
    </citation>
    <scope>NUCLEOTIDE SEQUENCE [LARGE SCALE GENOMIC DNA]</scope>
    <source>
        <strain evidence="6">chh01</strain>
        <strain evidence="4">Chh01</strain>
    </source>
</reference>
<evidence type="ECO:0000313" key="6">
    <source>
        <dbReference type="Proteomes" id="UP000290475"/>
    </source>
</evidence>
<keyword evidence="7" id="KW-1185">Reference proteome</keyword>
<keyword evidence="2" id="KW-0472">Membrane</keyword>
<dbReference type="EMBL" id="CP107523">
    <property type="protein sequence ID" value="UYN56658.1"/>
    <property type="molecule type" value="Genomic_DNA"/>
</dbReference>
<dbReference type="PROSITE" id="PS51257">
    <property type="entry name" value="PROKAR_LIPOPROTEIN"/>
    <property type="match status" value="1"/>
</dbReference>
<evidence type="ECO:0000256" key="2">
    <source>
        <dbReference type="SAM" id="Phobius"/>
    </source>
</evidence>
<proteinExistence type="predicted"/>
<feature type="chain" id="PRO_5039166223" description="Cell wall protein" evidence="3">
    <location>
        <begin position="22"/>
        <end position="112"/>
    </location>
</feature>
<protein>
    <recommendedName>
        <fullName evidence="8">Cell wall protein</fullName>
    </recommendedName>
</protein>
<evidence type="ECO:0008006" key="8">
    <source>
        <dbReference type="Google" id="ProtNLM"/>
    </source>
</evidence>
<evidence type="ECO:0000313" key="5">
    <source>
        <dbReference type="EMBL" id="UYN56658.1"/>
    </source>
</evidence>
<accession>A0A4Q1U2L7</accession>
<evidence type="ECO:0000256" key="1">
    <source>
        <dbReference type="SAM" id="MobiDB-lite"/>
    </source>
</evidence>
<gene>
    <name evidence="4" type="ORF">BVJ53_06825</name>
    <name evidence="5" type="ORF">OFW50_00695</name>
</gene>